<evidence type="ECO:0000313" key="3">
    <source>
        <dbReference type="Proteomes" id="UP000092695"/>
    </source>
</evidence>
<sequence>MIKQDKQAMDAHDERFSERAAALFDTSVQTLDGQSRSRLNRARQKAMSQASRKTPRTYWVPAAASVAVAAIAGAMLWSAEDLDTAYVPPAATADFEILLDTDSLELLEDLEFYSWLDESVISGGHVG</sequence>
<dbReference type="STRING" id="1548547.BA177_00540"/>
<dbReference type="OrthoDB" id="9877790at2"/>
<gene>
    <name evidence="2" type="ORF">BA177_00540</name>
</gene>
<dbReference type="RefSeq" id="WP_068611773.1">
    <property type="nucleotide sequence ID" value="NZ_CP016268.1"/>
</dbReference>
<name>A0A193LBQ7_9GAMM</name>
<protein>
    <recommendedName>
        <fullName evidence="4">DUF3619 family protein</fullName>
    </recommendedName>
</protein>
<reference evidence="2 3" key="1">
    <citation type="submission" date="2016-06" db="EMBL/GenBank/DDBJ databases">
        <title>Complete genome sequence of a deep-branching marine Gamma Proteobacterium Woeseia oceani type strain XK5.</title>
        <authorList>
            <person name="Mu D."/>
            <person name="Du Z."/>
        </authorList>
    </citation>
    <scope>NUCLEOTIDE SEQUENCE [LARGE SCALE GENOMIC DNA]</scope>
    <source>
        <strain evidence="2 3">XK5</strain>
    </source>
</reference>
<feature type="transmembrane region" description="Helical" evidence="1">
    <location>
        <begin position="58"/>
        <end position="79"/>
    </location>
</feature>
<dbReference type="AlphaFoldDB" id="A0A193LBQ7"/>
<organism evidence="2 3">
    <name type="scientific">Woeseia oceani</name>
    <dbReference type="NCBI Taxonomy" id="1548547"/>
    <lineage>
        <taxon>Bacteria</taxon>
        <taxon>Pseudomonadati</taxon>
        <taxon>Pseudomonadota</taxon>
        <taxon>Gammaproteobacteria</taxon>
        <taxon>Woeseiales</taxon>
        <taxon>Woeseiaceae</taxon>
        <taxon>Woeseia</taxon>
    </lineage>
</organism>
<dbReference type="KEGG" id="woc:BA177_00540"/>
<dbReference type="EMBL" id="CP016268">
    <property type="protein sequence ID" value="ANO49903.1"/>
    <property type="molecule type" value="Genomic_DNA"/>
</dbReference>
<keyword evidence="1" id="KW-0812">Transmembrane</keyword>
<keyword evidence="3" id="KW-1185">Reference proteome</keyword>
<evidence type="ECO:0000256" key="1">
    <source>
        <dbReference type="SAM" id="Phobius"/>
    </source>
</evidence>
<evidence type="ECO:0008006" key="4">
    <source>
        <dbReference type="Google" id="ProtNLM"/>
    </source>
</evidence>
<evidence type="ECO:0000313" key="2">
    <source>
        <dbReference type="EMBL" id="ANO49903.1"/>
    </source>
</evidence>
<keyword evidence="1" id="KW-0472">Membrane</keyword>
<keyword evidence="1" id="KW-1133">Transmembrane helix</keyword>
<proteinExistence type="predicted"/>
<accession>A0A193LBQ7</accession>
<dbReference type="Proteomes" id="UP000092695">
    <property type="component" value="Chromosome"/>
</dbReference>